<keyword evidence="3" id="KW-1185">Reference proteome</keyword>
<dbReference type="PANTHER" id="PTHR12110:SF41">
    <property type="entry name" value="INOSOSE DEHYDRATASE"/>
    <property type="match status" value="1"/>
</dbReference>
<dbReference type="AlphaFoldDB" id="A0AAE4AVM8"/>
<protein>
    <submittedName>
        <fullName evidence="2">Sugar phosphate isomerase/epimerase</fullName>
    </submittedName>
</protein>
<dbReference type="Gene3D" id="3.20.20.150">
    <property type="entry name" value="Divalent-metal-dependent TIM barrel enzymes"/>
    <property type="match status" value="1"/>
</dbReference>
<organism evidence="2 3">
    <name type="scientific">Catenuloplanes indicus</name>
    <dbReference type="NCBI Taxonomy" id="137267"/>
    <lineage>
        <taxon>Bacteria</taxon>
        <taxon>Bacillati</taxon>
        <taxon>Actinomycetota</taxon>
        <taxon>Actinomycetes</taxon>
        <taxon>Micromonosporales</taxon>
        <taxon>Micromonosporaceae</taxon>
        <taxon>Catenuloplanes</taxon>
    </lineage>
</organism>
<sequence>MSTVLAVQLFTVRDRLAADRPGTLRALADAGYGAVEPFQAHRDPHALRADLDAAGLSVCSAHTDVLGADADAAFAAAPVLGTDTLIQAYLPPERFAGPDAIADTARRLDAAAVRAADLGLRVGYHNHHWEVSTRVGGRTALEVLADRLTPEVLLEVDLYWAATGGADVPALLARLGDRVRYLHVKDGPATIEGPMTAVGDGVVPIGPALAAAPPGTQRIVELDHCATDVLEALRASAAVLR</sequence>
<keyword evidence="2" id="KW-0413">Isomerase</keyword>
<dbReference type="SUPFAM" id="SSF51658">
    <property type="entry name" value="Xylose isomerase-like"/>
    <property type="match status" value="1"/>
</dbReference>
<dbReference type="InterPro" id="IPR050312">
    <property type="entry name" value="IolE/XylAMocC-like"/>
</dbReference>
<dbReference type="Pfam" id="PF01261">
    <property type="entry name" value="AP_endonuc_2"/>
    <property type="match status" value="1"/>
</dbReference>
<evidence type="ECO:0000313" key="3">
    <source>
        <dbReference type="Proteomes" id="UP001240236"/>
    </source>
</evidence>
<dbReference type="InterPro" id="IPR036237">
    <property type="entry name" value="Xyl_isomerase-like_sf"/>
</dbReference>
<dbReference type="PANTHER" id="PTHR12110">
    <property type="entry name" value="HYDROXYPYRUVATE ISOMERASE"/>
    <property type="match status" value="1"/>
</dbReference>
<proteinExistence type="predicted"/>
<dbReference type="Proteomes" id="UP001240236">
    <property type="component" value="Unassembled WGS sequence"/>
</dbReference>
<evidence type="ECO:0000313" key="2">
    <source>
        <dbReference type="EMBL" id="MDQ0364202.1"/>
    </source>
</evidence>
<accession>A0AAE4AVM8</accession>
<dbReference type="GO" id="GO:0016853">
    <property type="term" value="F:isomerase activity"/>
    <property type="evidence" value="ECO:0007669"/>
    <property type="project" value="UniProtKB-KW"/>
</dbReference>
<dbReference type="RefSeq" id="WP_307235420.1">
    <property type="nucleotide sequence ID" value="NZ_JAUSUZ010000001.1"/>
</dbReference>
<dbReference type="InterPro" id="IPR013022">
    <property type="entry name" value="Xyl_isomerase-like_TIM-brl"/>
</dbReference>
<comment type="caution">
    <text evidence="2">The sequence shown here is derived from an EMBL/GenBank/DDBJ whole genome shotgun (WGS) entry which is preliminary data.</text>
</comment>
<gene>
    <name evidence="2" type="ORF">J2S42_000871</name>
</gene>
<name>A0AAE4AVM8_9ACTN</name>
<evidence type="ECO:0000259" key="1">
    <source>
        <dbReference type="Pfam" id="PF01261"/>
    </source>
</evidence>
<feature type="domain" description="Xylose isomerase-like TIM barrel" evidence="1">
    <location>
        <begin position="24"/>
        <end position="206"/>
    </location>
</feature>
<dbReference type="EMBL" id="JAUSUZ010000001">
    <property type="protein sequence ID" value="MDQ0364202.1"/>
    <property type="molecule type" value="Genomic_DNA"/>
</dbReference>
<reference evidence="2 3" key="1">
    <citation type="submission" date="2023-07" db="EMBL/GenBank/DDBJ databases">
        <title>Sequencing the genomes of 1000 actinobacteria strains.</title>
        <authorList>
            <person name="Klenk H.-P."/>
        </authorList>
    </citation>
    <scope>NUCLEOTIDE SEQUENCE [LARGE SCALE GENOMIC DNA]</scope>
    <source>
        <strain evidence="2 3">DSM 44709</strain>
    </source>
</reference>